<gene>
    <name evidence="3" type="ORF">NTEN_LOCUS381</name>
</gene>
<organism evidence="3 4">
    <name type="scientific">Nesidiocoris tenuis</name>
    <dbReference type="NCBI Taxonomy" id="355587"/>
    <lineage>
        <taxon>Eukaryota</taxon>
        <taxon>Metazoa</taxon>
        <taxon>Ecdysozoa</taxon>
        <taxon>Arthropoda</taxon>
        <taxon>Hexapoda</taxon>
        <taxon>Insecta</taxon>
        <taxon>Pterygota</taxon>
        <taxon>Neoptera</taxon>
        <taxon>Paraneoptera</taxon>
        <taxon>Hemiptera</taxon>
        <taxon>Heteroptera</taxon>
        <taxon>Panheteroptera</taxon>
        <taxon>Cimicomorpha</taxon>
        <taxon>Miridae</taxon>
        <taxon>Dicyphina</taxon>
        <taxon>Nesidiocoris</taxon>
    </lineage>
</organism>
<feature type="compositionally biased region" description="Basic and acidic residues" evidence="2">
    <location>
        <begin position="1454"/>
        <end position="1465"/>
    </location>
</feature>
<dbReference type="OrthoDB" id="7989901at2759"/>
<feature type="region of interest" description="Disordered" evidence="2">
    <location>
        <begin position="997"/>
        <end position="1028"/>
    </location>
</feature>
<feature type="non-terminal residue" evidence="3">
    <location>
        <position position="1564"/>
    </location>
</feature>
<feature type="compositionally biased region" description="Basic residues" evidence="2">
    <location>
        <begin position="142"/>
        <end position="155"/>
    </location>
</feature>
<feature type="compositionally biased region" description="Low complexity" evidence="2">
    <location>
        <begin position="1082"/>
        <end position="1102"/>
    </location>
</feature>
<feature type="compositionally biased region" description="Polar residues" evidence="2">
    <location>
        <begin position="686"/>
        <end position="695"/>
    </location>
</feature>
<feature type="compositionally biased region" description="Basic and acidic residues" evidence="2">
    <location>
        <begin position="710"/>
        <end position="726"/>
    </location>
</feature>
<name>A0A6H5FTS0_9HEMI</name>
<feature type="compositionally biased region" description="Low complexity" evidence="2">
    <location>
        <begin position="179"/>
        <end position="197"/>
    </location>
</feature>
<evidence type="ECO:0000256" key="1">
    <source>
        <dbReference type="SAM" id="Coils"/>
    </source>
</evidence>
<feature type="compositionally biased region" description="Polar residues" evidence="2">
    <location>
        <begin position="601"/>
        <end position="622"/>
    </location>
</feature>
<feature type="compositionally biased region" description="Basic and acidic residues" evidence="2">
    <location>
        <begin position="658"/>
        <end position="683"/>
    </location>
</feature>
<keyword evidence="1" id="KW-0175">Coiled coil</keyword>
<feature type="compositionally biased region" description="Polar residues" evidence="2">
    <location>
        <begin position="811"/>
        <end position="833"/>
    </location>
</feature>
<protein>
    <submittedName>
        <fullName evidence="3">Uncharacterized protein</fullName>
    </submittedName>
</protein>
<feature type="region of interest" description="Disordered" evidence="2">
    <location>
        <begin position="1"/>
        <end position="162"/>
    </location>
</feature>
<feature type="coiled-coil region" evidence="1">
    <location>
        <begin position="530"/>
        <end position="557"/>
    </location>
</feature>
<proteinExistence type="predicted"/>
<evidence type="ECO:0000313" key="4">
    <source>
        <dbReference type="Proteomes" id="UP000479000"/>
    </source>
</evidence>
<dbReference type="EMBL" id="CADCXU010000405">
    <property type="protein sequence ID" value="CAA9993405.1"/>
    <property type="molecule type" value="Genomic_DNA"/>
</dbReference>
<feature type="compositionally biased region" description="Low complexity" evidence="2">
    <location>
        <begin position="125"/>
        <end position="139"/>
    </location>
</feature>
<feature type="compositionally biased region" description="Basic and acidic residues" evidence="2">
    <location>
        <begin position="941"/>
        <end position="950"/>
    </location>
</feature>
<keyword evidence="4" id="KW-1185">Reference proteome</keyword>
<evidence type="ECO:0000256" key="2">
    <source>
        <dbReference type="SAM" id="MobiDB-lite"/>
    </source>
</evidence>
<feature type="compositionally biased region" description="Polar residues" evidence="2">
    <location>
        <begin position="1362"/>
        <end position="1377"/>
    </location>
</feature>
<feature type="compositionally biased region" description="Basic residues" evidence="2">
    <location>
        <begin position="45"/>
        <end position="55"/>
    </location>
</feature>
<evidence type="ECO:0000313" key="3">
    <source>
        <dbReference type="EMBL" id="CAA9993405.1"/>
    </source>
</evidence>
<feature type="compositionally biased region" description="Polar residues" evidence="2">
    <location>
        <begin position="730"/>
        <end position="749"/>
    </location>
</feature>
<feature type="region of interest" description="Disordered" evidence="2">
    <location>
        <begin position="589"/>
        <end position="695"/>
    </location>
</feature>
<dbReference type="Proteomes" id="UP000479000">
    <property type="component" value="Unassembled WGS sequence"/>
</dbReference>
<feature type="region of interest" description="Disordered" evidence="2">
    <location>
        <begin position="174"/>
        <end position="276"/>
    </location>
</feature>
<feature type="region of interest" description="Disordered" evidence="2">
    <location>
        <begin position="1500"/>
        <end position="1564"/>
    </location>
</feature>
<feature type="compositionally biased region" description="Low complexity" evidence="2">
    <location>
        <begin position="1500"/>
        <end position="1510"/>
    </location>
</feature>
<feature type="compositionally biased region" description="Polar residues" evidence="2">
    <location>
        <begin position="1103"/>
        <end position="1118"/>
    </location>
</feature>
<feature type="region of interest" description="Disordered" evidence="2">
    <location>
        <begin position="870"/>
        <end position="964"/>
    </location>
</feature>
<reference evidence="3 4" key="1">
    <citation type="submission" date="2020-02" db="EMBL/GenBank/DDBJ databases">
        <authorList>
            <person name="Ferguson B K."/>
        </authorList>
    </citation>
    <scope>NUCLEOTIDE SEQUENCE [LARGE SCALE GENOMIC DNA]</scope>
</reference>
<feature type="region of interest" description="Disordered" evidence="2">
    <location>
        <begin position="1082"/>
        <end position="1176"/>
    </location>
</feature>
<feature type="compositionally biased region" description="Polar residues" evidence="2">
    <location>
        <begin position="1151"/>
        <end position="1160"/>
    </location>
</feature>
<feature type="compositionally biased region" description="Basic and acidic residues" evidence="2">
    <location>
        <begin position="891"/>
        <end position="902"/>
    </location>
</feature>
<feature type="compositionally biased region" description="Basic and acidic residues" evidence="2">
    <location>
        <begin position="247"/>
        <end position="258"/>
    </location>
</feature>
<feature type="region of interest" description="Disordered" evidence="2">
    <location>
        <begin position="1454"/>
        <end position="1479"/>
    </location>
</feature>
<feature type="compositionally biased region" description="Basic and acidic residues" evidence="2">
    <location>
        <begin position="1"/>
        <end position="11"/>
    </location>
</feature>
<feature type="compositionally biased region" description="Basic and acidic residues" evidence="2">
    <location>
        <begin position="110"/>
        <end position="123"/>
    </location>
</feature>
<sequence>MPHGFSDDGHEKGKKKKWWGELFRRKPRKVSDSSSDDEEEDGKRRGFLRRKKHDRGSKDVTNSFVINPGIKQQDRGRSLESVRSSAGGDRTIDRISDRSSASASKRRLKLKVEASREQLKDSSSDEGSSYTSSLPSGGSFPRRSRIARTERHNRRQLWSASVVYQESNDYDTKFRAKARSATPSPAASPKIKPRAASQDSVAPPPPPRRMDIPKYQPPVYTAPNASRYTPRYNGLAHHSSDPVIPKDWSEDKPVEGKKPPAPPRRQPSQEERKRQAHLEEALNELEAIYKKLEDLQDNPNENPSDEHRAEDDMAYRKLNKREPSCQDVREIISQAGSFLLVSPTLSPPSIVPSSPNGVEPDVTYDDVVYRTINHSNNTLKCLDPQPPFGIPLGPISPAPSSDYLHAKPSQFDLKPLHEPDIVTDDLAYRNLRKDNQELRKKKAVRSLSANLSHVILRNNNNISSVNNNNLELDNKSQSYSDIPEEMRLAQRVLDIRRAKKNEPTLNVRPELPRVDKEEMRRKFFADVYDNASETDLLKELEDEARATSLEIEQQLSKQKPDALYSRSMTDLLEELTKNLDYDFGQTTTSASCQTCGDGDTSKLSRASSNSFHSHASPPTKSKTVARAASHHSKSENPKARRTLQSAQSAPLGHVPTSIRDRPRFPLPHEQKENIQQQQEEKKSFTPYRSPNSSVRILQDSCENLPKIRKKVDSRLQESAKTEERRAASPRNVSPRSSNALDELFSNLSNYKLEGPPKFKDKPSRAEHRSSSLKIQTETPRPWEVSNFKGRSDSYHGPIQMRASTPKPMDMSPNTGRRLSNSSPKRMECSPNNSFRKRAPSPGRSIFRSESPSQWEKSLDQLHKFQDPYLQQVQHSQQKRESPRPWLSRQSPIEREGSVKDVYRLSPHSTKSQSPKPWAGYSGGNEGQPLSREHNQNYPLSVRRDSREGSHSPKPWPTPLSVGRSLDEGSYLASERISPKPRWSSVRERVLHEHFHAEAMHHHSQKQQSQRRDSPYNWQPQQPPNELIQPPVEFMQRASLAKRTSQESLFVPQFHIQRPVISAESHQHPQQALLDQQQYQQQQFKQQLHPQQLFQQQQYHQQQSYNSRESPNQPQQQSYYGREGTKQHPFQHQQSYSNQDSPKQHHFQHQQSFTSRESPIHQQYQQQQSGSSRESPKRMIPEFAIQQAPSDAYYFHNNRRESPQQLTVEPHQLQRNLSNEILNYGYQRDSPSQAMFEMRRHSNDEGYRRSSPRLMHMVSEHGQRVVNSQLLQPTHIQAKPAQPSQMHHVNQKQQGNQQQNLNQLQQPNHQHLSYKRDTPSPRWGGSSGGSLEEQGSPPLKIKHPTPWRHSISGGADQAEVGRQSPQYRQSSPVRMQRSQLRDQESSPPSSRLVKRVETARTWEDLNSYYNKLSKTRKIGSSSWESLDDKEVKSSPELKINELTVGYLDGVDCRQTDCRSKTPDSRRKGSSSKELSPSLSRKEFANQLGVIGENRIVKRDSLSSPLFRSPSSVGQDDDRRHSPPTHDFTNQLRDPVGPPRQSSFNTSPIDVAAMEADCNDGEDDNQ</sequence>
<feature type="compositionally biased region" description="Basic and acidic residues" evidence="2">
    <location>
        <begin position="267"/>
        <end position="276"/>
    </location>
</feature>
<accession>A0A6H5FTS0</accession>
<feature type="compositionally biased region" description="Basic and acidic residues" evidence="2">
    <location>
        <begin position="754"/>
        <end position="769"/>
    </location>
</feature>
<feature type="compositionally biased region" description="Polar residues" evidence="2">
    <location>
        <begin position="1127"/>
        <end position="1140"/>
    </location>
</feature>
<feature type="compositionally biased region" description="Low complexity" evidence="2">
    <location>
        <begin position="1286"/>
        <end position="1310"/>
    </location>
</feature>
<feature type="compositionally biased region" description="Acidic residues" evidence="2">
    <location>
        <begin position="1555"/>
        <end position="1564"/>
    </location>
</feature>
<feature type="region of interest" description="Disordered" evidence="2">
    <location>
        <begin position="708"/>
        <end position="854"/>
    </location>
</feature>
<feature type="region of interest" description="Disordered" evidence="2">
    <location>
        <begin position="1276"/>
        <end position="1394"/>
    </location>
</feature>